<reference evidence="2" key="1">
    <citation type="journal article" date="2023" name="Mol. Phylogenet. Evol.">
        <title>Genome-scale phylogeny and comparative genomics of the fungal order Sordariales.</title>
        <authorList>
            <person name="Hensen N."/>
            <person name="Bonometti L."/>
            <person name="Westerberg I."/>
            <person name="Brannstrom I.O."/>
            <person name="Guillou S."/>
            <person name="Cros-Aarteil S."/>
            <person name="Calhoun S."/>
            <person name="Haridas S."/>
            <person name="Kuo A."/>
            <person name="Mondo S."/>
            <person name="Pangilinan J."/>
            <person name="Riley R."/>
            <person name="LaButti K."/>
            <person name="Andreopoulos B."/>
            <person name="Lipzen A."/>
            <person name="Chen C."/>
            <person name="Yan M."/>
            <person name="Daum C."/>
            <person name="Ng V."/>
            <person name="Clum A."/>
            <person name="Steindorff A."/>
            <person name="Ohm R.A."/>
            <person name="Martin F."/>
            <person name="Silar P."/>
            <person name="Natvig D.O."/>
            <person name="Lalanne C."/>
            <person name="Gautier V."/>
            <person name="Ament-Velasquez S.L."/>
            <person name="Kruys A."/>
            <person name="Hutchinson M.I."/>
            <person name="Powell A.J."/>
            <person name="Barry K."/>
            <person name="Miller A.N."/>
            <person name="Grigoriev I.V."/>
            <person name="Debuchy R."/>
            <person name="Gladieux P."/>
            <person name="Hiltunen Thoren M."/>
            <person name="Johannesson H."/>
        </authorList>
    </citation>
    <scope>NUCLEOTIDE SEQUENCE</scope>
    <source>
        <strain evidence="2">CBS 892.96</strain>
    </source>
</reference>
<protein>
    <submittedName>
        <fullName evidence="2">Uncharacterized protein</fullName>
    </submittedName>
</protein>
<dbReference type="EMBL" id="MU866317">
    <property type="protein sequence ID" value="KAK4173835.1"/>
    <property type="molecule type" value="Genomic_DNA"/>
</dbReference>
<dbReference type="Proteomes" id="UP001302321">
    <property type="component" value="Unassembled WGS sequence"/>
</dbReference>
<name>A0AAN6W230_9PEZI</name>
<feature type="transmembrane region" description="Helical" evidence="1">
    <location>
        <begin position="15"/>
        <end position="36"/>
    </location>
</feature>
<evidence type="ECO:0000313" key="3">
    <source>
        <dbReference type="Proteomes" id="UP001302321"/>
    </source>
</evidence>
<evidence type="ECO:0000256" key="1">
    <source>
        <dbReference type="SAM" id="Phobius"/>
    </source>
</evidence>
<feature type="transmembrane region" description="Helical" evidence="1">
    <location>
        <begin position="48"/>
        <end position="73"/>
    </location>
</feature>
<gene>
    <name evidence="2" type="ORF">QBC36DRAFT_51069</name>
</gene>
<comment type="caution">
    <text evidence="2">The sequence shown here is derived from an EMBL/GenBank/DDBJ whole genome shotgun (WGS) entry which is preliminary data.</text>
</comment>
<organism evidence="2 3">
    <name type="scientific">Triangularia setosa</name>
    <dbReference type="NCBI Taxonomy" id="2587417"/>
    <lineage>
        <taxon>Eukaryota</taxon>
        <taxon>Fungi</taxon>
        <taxon>Dikarya</taxon>
        <taxon>Ascomycota</taxon>
        <taxon>Pezizomycotina</taxon>
        <taxon>Sordariomycetes</taxon>
        <taxon>Sordariomycetidae</taxon>
        <taxon>Sordariales</taxon>
        <taxon>Podosporaceae</taxon>
        <taxon>Triangularia</taxon>
    </lineage>
</organism>
<evidence type="ECO:0000313" key="2">
    <source>
        <dbReference type="EMBL" id="KAK4173835.1"/>
    </source>
</evidence>
<dbReference type="AlphaFoldDB" id="A0AAN6W230"/>
<sequence length="158" mass="17247">MLLILAHLLSREKSITTYASAYTKAAICGLAPFYILSFRVSAIRVCHFVYCAGLKGAVPYLVCVVSFTTPHLLATSSFSPLFARTSGDVRRSMVGSVLLSGGNITYTLWIVGRRSQMISTGHDIVLFVRRTKTPVSKKGVCNPTMGARILFLQQTSHS</sequence>
<keyword evidence="3" id="KW-1185">Reference proteome</keyword>
<proteinExistence type="predicted"/>
<keyword evidence="1" id="KW-0472">Membrane</keyword>
<reference evidence="2" key="2">
    <citation type="submission" date="2023-05" db="EMBL/GenBank/DDBJ databases">
        <authorList>
            <consortium name="Lawrence Berkeley National Laboratory"/>
            <person name="Steindorff A."/>
            <person name="Hensen N."/>
            <person name="Bonometti L."/>
            <person name="Westerberg I."/>
            <person name="Brannstrom I.O."/>
            <person name="Guillou S."/>
            <person name="Cros-Aarteil S."/>
            <person name="Calhoun S."/>
            <person name="Haridas S."/>
            <person name="Kuo A."/>
            <person name="Mondo S."/>
            <person name="Pangilinan J."/>
            <person name="Riley R."/>
            <person name="Labutti K."/>
            <person name="Andreopoulos B."/>
            <person name="Lipzen A."/>
            <person name="Chen C."/>
            <person name="Yanf M."/>
            <person name="Daum C."/>
            <person name="Ng V."/>
            <person name="Clum A."/>
            <person name="Ohm R."/>
            <person name="Martin F."/>
            <person name="Silar P."/>
            <person name="Natvig D."/>
            <person name="Lalanne C."/>
            <person name="Gautier V."/>
            <person name="Ament-Velasquez S.L."/>
            <person name="Kruys A."/>
            <person name="Hutchinson M.I."/>
            <person name="Powell A.J."/>
            <person name="Barry K."/>
            <person name="Miller A.N."/>
            <person name="Grigoriev I.V."/>
            <person name="Debuchy R."/>
            <person name="Gladieux P."/>
            <person name="Thoren M.H."/>
            <person name="Johannesson H."/>
        </authorList>
    </citation>
    <scope>NUCLEOTIDE SEQUENCE</scope>
    <source>
        <strain evidence="2">CBS 892.96</strain>
    </source>
</reference>
<keyword evidence="1" id="KW-0812">Transmembrane</keyword>
<accession>A0AAN6W230</accession>
<keyword evidence="1" id="KW-1133">Transmembrane helix</keyword>
<feature type="transmembrane region" description="Helical" evidence="1">
    <location>
        <begin position="93"/>
        <end position="111"/>
    </location>
</feature>